<dbReference type="AlphaFoldDB" id="A0A8C8ASH3"/>
<organism evidence="2 3">
    <name type="scientific">Otus sunia</name>
    <name type="common">Oriental scops-owl</name>
    <dbReference type="NCBI Taxonomy" id="257818"/>
    <lineage>
        <taxon>Eukaryota</taxon>
        <taxon>Metazoa</taxon>
        <taxon>Chordata</taxon>
        <taxon>Craniata</taxon>
        <taxon>Vertebrata</taxon>
        <taxon>Euteleostomi</taxon>
        <taxon>Archelosauria</taxon>
        <taxon>Archosauria</taxon>
        <taxon>Dinosauria</taxon>
        <taxon>Saurischia</taxon>
        <taxon>Theropoda</taxon>
        <taxon>Coelurosauria</taxon>
        <taxon>Aves</taxon>
        <taxon>Neognathae</taxon>
        <taxon>Neoaves</taxon>
        <taxon>Telluraves</taxon>
        <taxon>Strigiformes</taxon>
        <taxon>Strigidae</taxon>
        <taxon>Otus</taxon>
    </lineage>
</organism>
<keyword evidence="1" id="KW-1133">Transmembrane helix</keyword>
<keyword evidence="1" id="KW-0812">Transmembrane</keyword>
<proteinExistence type="predicted"/>
<evidence type="ECO:0000313" key="3">
    <source>
        <dbReference type="Proteomes" id="UP000694552"/>
    </source>
</evidence>
<dbReference type="Proteomes" id="UP000694552">
    <property type="component" value="Unplaced"/>
</dbReference>
<sequence>EWKKKGSNYLVVLILQHTFVCPLYWNAYWFIILRNLKSLLIMLKSQHLHLIPFLHHLLPVYPQICLLVRFKKKKKSNT</sequence>
<evidence type="ECO:0000313" key="2">
    <source>
        <dbReference type="Ensembl" id="ENSOSUP00000007117.1"/>
    </source>
</evidence>
<keyword evidence="1" id="KW-0472">Membrane</keyword>
<name>A0A8C8ASH3_9STRI</name>
<keyword evidence="3" id="KW-1185">Reference proteome</keyword>
<feature type="transmembrane region" description="Helical" evidence="1">
    <location>
        <begin position="9"/>
        <end position="31"/>
    </location>
</feature>
<dbReference type="Ensembl" id="ENSOSUT00000007394.1">
    <property type="protein sequence ID" value="ENSOSUP00000007117.1"/>
    <property type="gene ID" value="ENSOSUG00000005292.1"/>
</dbReference>
<accession>A0A8C8ASH3</accession>
<evidence type="ECO:0000256" key="1">
    <source>
        <dbReference type="SAM" id="Phobius"/>
    </source>
</evidence>
<feature type="transmembrane region" description="Helical" evidence="1">
    <location>
        <begin position="51"/>
        <end position="70"/>
    </location>
</feature>
<reference evidence="2" key="1">
    <citation type="submission" date="2025-08" db="UniProtKB">
        <authorList>
            <consortium name="Ensembl"/>
        </authorList>
    </citation>
    <scope>IDENTIFICATION</scope>
</reference>
<reference evidence="2" key="2">
    <citation type="submission" date="2025-09" db="UniProtKB">
        <authorList>
            <consortium name="Ensembl"/>
        </authorList>
    </citation>
    <scope>IDENTIFICATION</scope>
</reference>
<protein>
    <submittedName>
        <fullName evidence="2">Uncharacterized protein</fullName>
    </submittedName>
</protein>